<dbReference type="SUPFAM" id="SSF48239">
    <property type="entry name" value="Terpenoid cyclases/Protein prenyltransferases"/>
    <property type="match status" value="1"/>
</dbReference>
<dbReference type="Gene3D" id="3.40.50.1000">
    <property type="entry name" value="HAD superfamily/HAD-like"/>
    <property type="match status" value="1"/>
</dbReference>
<dbReference type="STRING" id="1182541.W9XZC1"/>
<feature type="compositionally biased region" description="Polar residues" evidence="1">
    <location>
        <begin position="62"/>
        <end position="74"/>
    </location>
</feature>
<dbReference type="PANTHER" id="PTHR43611:SF3">
    <property type="entry name" value="FLAVIN MONONUCLEOTIDE HYDROLASE 1, CHLOROPLATIC"/>
    <property type="match status" value="1"/>
</dbReference>
<dbReference type="OrthoDB" id="2012566at2759"/>
<comment type="caution">
    <text evidence="2">The sequence shown here is derived from an EMBL/GenBank/DDBJ whole genome shotgun (WGS) entry which is preliminary data.</text>
</comment>
<dbReference type="SFLD" id="SFLDS00003">
    <property type="entry name" value="Haloacid_Dehalogenase"/>
    <property type="match status" value="1"/>
</dbReference>
<evidence type="ECO:0000256" key="1">
    <source>
        <dbReference type="SAM" id="MobiDB-lite"/>
    </source>
</evidence>
<dbReference type="InterPro" id="IPR023214">
    <property type="entry name" value="HAD_sf"/>
</dbReference>
<dbReference type="PANTHER" id="PTHR43611">
    <property type="entry name" value="ALPHA-D-GLUCOSE 1-PHOSPHATE PHOSPHATASE"/>
    <property type="match status" value="1"/>
</dbReference>
<dbReference type="HOGENOM" id="CLU_019989_0_0_1"/>
<dbReference type="SUPFAM" id="SSF56784">
    <property type="entry name" value="HAD-like"/>
    <property type="match status" value="1"/>
</dbReference>
<dbReference type="EMBL" id="AMWN01000005">
    <property type="protein sequence ID" value="EXJ85862.1"/>
    <property type="molecule type" value="Genomic_DNA"/>
</dbReference>
<feature type="region of interest" description="Disordered" evidence="1">
    <location>
        <begin position="1"/>
        <end position="92"/>
    </location>
</feature>
<dbReference type="SFLD" id="SFLDG01129">
    <property type="entry name" value="C1.5:_HAD__Beta-PGM__Phosphata"/>
    <property type="match status" value="1"/>
</dbReference>
<sequence>MAEDVQNDVSANKADLTDKEPEAGQSKRKDSGVSLTTLQSDGDHISPDESKDEDVEPIIKSPSGTEPTVSSNGVPKSEAQSDEDASSGNVQRERNADIPALIFDIGDVLCNWTAPVALPIAPAMLHRFRKTRFWYEYDLGMITQNECYGLLAEQYSVSSSDIAQAFDKARDSLSPNYTVFEIIKGLKARYQATLKTYLMSNIPAAEWKALKENPDFDWSLFDGFFTSSAAGMCKPELRFYRHVLRQVGMKPTEVVLVDDNAENVLAARSIGIKSFRFRGSEGLDRFLKTTFHDPVQRGLEYLKNNAKQMWSVTTQGREVRDNFAQLFLYEAADDIDLVNLTFYERTWNYYIEKPLDTVEKFPDDIDTTSLAMILLPNDIEKANDILDEVLRHTNADGIIMTYFDNKRPRVDPAVCINALRFFHKYARGDAAALQPTKDWVSDVLFYRAYLDGTYYYPTGDVFLYLFSRLLTANPESDMYRRTASLLRERLQERIGTSGDALELAMRVIACLDMGIKNEVDLKRLETSQQEDGGWEVGWLCQTGKTSLEIGNRGLTTAMAVKAIEMARKTR</sequence>
<dbReference type="InterPro" id="IPR023198">
    <property type="entry name" value="PGP-like_dom2"/>
</dbReference>
<dbReference type="CDD" id="cd02603">
    <property type="entry name" value="HAD_sEH-N_like"/>
    <property type="match status" value="1"/>
</dbReference>
<dbReference type="InterPro" id="IPR036412">
    <property type="entry name" value="HAD-like_sf"/>
</dbReference>
<dbReference type="RefSeq" id="XP_007725300.1">
    <property type="nucleotide sequence ID" value="XM_007727110.1"/>
</dbReference>
<dbReference type="eggNOG" id="ENOG502QTXV">
    <property type="taxonomic scope" value="Eukaryota"/>
</dbReference>
<evidence type="ECO:0000313" key="2">
    <source>
        <dbReference type="EMBL" id="EXJ85862.1"/>
    </source>
</evidence>
<dbReference type="Gene3D" id="1.10.150.240">
    <property type="entry name" value="Putative phosphatase, domain 2"/>
    <property type="match status" value="1"/>
</dbReference>
<evidence type="ECO:0000313" key="3">
    <source>
        <dbReference type="Proteomes" id="UP000019484"/>
    </source>
</evidence>
<feature type="compositionally biased region" description="Basic and acidic residues" evidence="1">
    <location>
        <begin position="15"/>
        <end position="31"/>
    </location>
</feature>
<name>W9XZC1_9EURO</name>
<gene>
    <name evidence="2" type="ORF">A1O1_06231</name>
</gene>
<dbReference type="Pfam" id="PF00702">
    <property type="entry name" value="Hydrolase"/>
    <property type="match status" value="1"/>
</dbReference>
<reference evidence="2 3" key="1">
    <citation type="submission" date="2013-03" db="EMBL/GenBank/DDBJ databases">
        <title>The Genome Sequence of Capronia coronata CBS 617.96.</title>
        <authorList>
            <consortium name="The Broad Institute Genomics Platform"/>
            <person name="Cuomo C."/>
            <person name="de Hoog S."/>
            <person name="Gorbushina A."/>
            <person name="Walker B."/>
            <person name="Young S.K."/>
            <person name="Zeng Q."/>
            <person name="Gargeya S."/>
            <person name="Fitzgerald M."/>
            <person name="Haas B."/>
            <person name="Abouelleil A."/>
            <person name="Allen A.W."/>
            <person name="Alvarado L."/>
            <person name="Arachchi H.M."/>
            <person name="Berlin A.M."/>
            <person name="Chapman S.B."/>
            <person name="Gainer-Dewar J."/>
            <person name="Goldberg J."/>
            <person name="Griggs A."/>
            <person name="Gujja S."/>
            <person name="Hansen M."/>
            <person name="Howarth C."/>
            <person name="Imamovic A."/>
            <person name="Ireland A."/>
            <person name="Larimer J."/>
            <person name="McCowan C."/>
            <person name="Murphy C."/>
            <person name="Pearson M."/>
            <person name="Poon T.W."/>
            <person name="Priest M."/>
            <person name="Roberts A."/>
            <person name="Saif S."/>
            <person name="Shea T."/>
            <person name="Sisk P."/>
            <person name="Sykes S."/>
            <person name="Wortman J."/>
            <person name="Nusbaum C."/>
            <person name="Birren B."/>
        </authorList>
    </citation>
    <scope>NUCLEOTIDE SEQUENCE [LARGE SCALE GENOMIC DNA]</scope>
    <source>
        <strain evidence="2 3">CBS 617.96</strain>
    </source>
</reference>
<accession>W9XZC1</accession>
<dbReference type="NCBIfam" id="TIGR01509">
    <property type="entry name" value="HAD-SF-IA-v3"/>
    <property type="match status" value="1"/>
</dbReference>
<dbReference type="InterPro" id="IPR008930">
    <property type="entry name" value="Terpenoid_cyclase/PrenylTrfase"/>
</dbReference>
<proteinExistence type="predicted"/>
<keyword evidence="3" id="KW-1185">Reference proteome</keyword>
<dbReference type="GO" id="GO:0016791">
    <property type="term" value="F:phosphatase activity"/>
    <property type="evidence" value="ECO:0007669"/>
    <property type="project" value="UniProtKB-ARBA"/>
</dbReference>
<protein>
    <recommendedName>
        <fullName evidence="4">HAD-like protein</fullName>
    </recommendedName>
</protein>
<dbReference type="InterPro" id="IPR006439">
    <property type="entry name" value="HAD-SF_hydro_IA"/>
</dbReference>
<organism evidence="2 3">
    <name type="scientific">Capronia coronata CBS 617.96</name>
    <dbReference type="NCBI Taxonomy" id="1182541"/>
    <lineage>
        <taxon>Eukaryota</taxon>
        <taxon>Fungi</taxon>
        <taxon>Dikarya</taxon>
        <taxon>Ascomycota</taxon>
        <taxon>Pezizomycotina</taxon>
        <taxon>Eurotiomycetes</taxon>
        <taxon>Chaetothyriomycetidae</taxon>
        <taxon>Chaetothyriales</taxon>
        <taxon>Herpotrichiellaceae</taxon>
        <taxon>Capronia</taxon>
    </lineage>
</organism>
<dbReference type="GeneID" id="19161099"/>
<evidence type="ECO:0008006" key="4">
    <source>
        <dbReference type="Google" id="ProtNLM"/>
    </source>
</evidence>
<dbReference type="AlphaFoldDB" id="W9XZC1"/>
<dbReference type="Proteomes" id="UP000019484">
    <property type="component" value="Unassembled WGS sequence"/>
</dbReference>